<dbReference type="EMBL" id="RXOL01000001">
    <property type="protein sequence ID" value="RVQ69092.1"/>
    <property type="molecule type" value="Genomic_DNA"/>
</dbReference>
<dbReference type="Proteomes" id="UP000283003">
    <property type="component" value="Unassembled WGS sequence"/>
</dbReference>
<gene>
    <name evidence="1" type="ORF">EKN06_02465</name>
</gene>
<dbReference type="OrthoDB" id="190583at2"/>
<name>A0A437H0Q9_9SPHN</name>
<accession>A0A437H0Q9</accession>
<dbReference type="AlphaFoldDB" id="A0A437H0Q9"/>
<evidence type="ECO:0000313" key="2">
    <source>
        <dbReference type="Proteomes" id="UP000283003"/>
    </source>
</evidence>
<dbReference type="RefSeq" id="WP_127611280.1">
    <property type="nucleotide sequence ID" value="NZ_RXOL01000001.1"/>
</dbReference>
<dbReference type="CDD" id="cd09627">
    <property type="entry name" value="DOMON_murB_like"/>
    <property type="match status" value="1"/>
</dbReference>
<proteinExistence type="predicted"/>
<keyword evidence="2" id="KW-1185">Reference proteome</keyword>
<organism evidence="1 2">
    <name type="scientific">Croceicoccus ponticola</name>
    <dbReference type="NCBI Taxonomy" id="2217664"/>
    <lineage>
        <taxon>Bacteria</taxon>
        <taxon>Pseudomonadati</taxon>
        <taxon>Pseudomonadota</taxon>
        <taxon>Alphaproteobacteria</taxon>
        <taxon>Sphingomonadales</taxon>
        <taxon>Erythrobacteraceae</taxon>
        <taxon>Croceicoccus</taxon>
    </lineage>
</organism>
<dbReference type="Gene3D" id="2.60.40.1190">
    <property type="match status" value="1"/>
</dbReference>
<evidence type="ECO:0000313" key="1">
    <source>
        <dbReference type="EMBL" id="RVQ69092.1"/>
    </source>
</evidence>
<sequence>MVPLIPHPSHPPLAVRAVEAEVIFPKPGLAMARYRIDGIAELVVPEFSGRGRQDELWQTTCFELFAKNDDGTYREFNFATSGRWAIYDFDGYRAGMRDFDPTAIPEIVAQSGDRLLTVNVTLSAQDLAGFTMAGFSVVLEEQGGQKSFWALAHTGEKPDFHNAACFTARLEAPAPP</sequence>
<comment type="caution">
    <text evidence="1">The sequence shown here is derived from an EMBL/GenBank/DDBJ whole genome shotgun (WGS) entry which is preliminary data.</text>
</comment>
<reference evidence="1 2" key="1">
    <citation type="submission" date="2018-12" db="EMBL/GenBank/DDBJ databases">
        <title>Croceicoccus ponticola sp. nov., a lipolytic bacterium isolated from seawater.</title>
        <authorList>
            <person name="Yoon J.-H."/>
        </authorList>
    </citation>
    <scope>NUCLEOTIDE SEQUENCE [LARGE SCALE GENOMIC DNA]</scope>
    <source>
        <strain evidence="1 2">GM-16</strain>
    </source>
</reference>
<protein>
    <submittedName>
        <fullName evidence="1">DOMON-like domain-containing protein</fullName>
    </submittedName>
</protein>